<name>A0A259U2M4_9BACT</name>
<evidence type="ECO:0000313" key="6">
    <source>
        <dbReference type="Proteomes" id="UP000216446"/>
    </source>
</evidence>
<evidence type="ECO:0000256" key="1">
    <source>
        <dbReference type="PROSITE-ProRule" id="PRU00339"/>
    </source>
</evidence>
<feature type="chain" id="PRO_5013102268" evidence="2">
    <location>
        <begin position="20"/>
        <end position="566"/>
    </location>
</feature>
<dbReference type="InterPro" id="IPR050491">
    <property type="entry name" value="AmpC-like"/>
</dbReference>
<dbReference type="PANTHER" id="PTHR46825">
    <property type="entry name" value="D-ALANYL-D-ALANINE-CARBOXYPEPTIDASE/ENDOPEPTIDASE AMPH"/>
    <property type="match status" value="1"/>
</dbReference>
<dbReference type="RefSeq" id="WP_094550171.1">
    <property type="nucleotide sequence ID" value="NZ_MQWB01000001.1"/>
</dbReference>
<protein>
    <submittedName>
        <fullName evidence="5">Uncharacterized protein</fullName>
    </submittedName>
</protein>
<keyword evidence="1" id="KW-0802">TPR repeat</keyword>
<dbReference type="AlphaFoldDB" id="A0A259U2M4"/>
<dbReference type="Gene3D" id="3.40.710.10">
    <property type="entry name" value="DD-peptidase/beta-lactamase superfamily"/>
    <property type="match status" value="1"/>
</dbReference>
<dbReference type="SMART" id="SM00028">
    <property type="entry name" value="TPR"/>
    <property type="match status" value="2"/>
</dbReference>
<dbReference type="FunCoup" id="A0A259U2M4">
    <property type="interactions" value="87"/>
</dbReference>
<dbReference type="EMBL" id="MQWB01000001">
    <property type="protein sequence ID" value="OZC04088.1"/>
    <property type="molecule type" value="Genomic_DNA"/>
</dbReference>
<dbReference type="Proteomes" id="UP000216446">
    <property type="component" value="Unassembled WGS sequence"/>
</dbReference>
<dbReference type="InterPro" id="IPR011990">
    <property type="entry name" value="TPR-like_helical_dom_sf"/>
</dbReference>
<dbReference type="OrthoDB" id="9793489at2"/>
<dbReference type="SUPFAM" id="SSF48452">
    <property type="entry name" value="TPR-like"/>
    <property type="match status" value="1"/>
</dbReference>
<feature type="domain" description="Beta-lactamase-related" evidence="3">
    <location>
        <begin position="31"/>
        <end position="336"/>
    </location>
</feature>
<proteinExistence type="predicted"/>
<gene>
    <name evidence="5" type="ORF">BSZ36_14505</name>
</gene>
<keyword evidence="6" id="KW-1185">Reference proteome</keyword>
<sequence>MTRFLPVALALLLAPAALAQDVLERVDAFLTAAHEAGQFDGSALVARGDEIAYERGFGQAERSWGIPNAPDTRHRIGSVTKQFTAALVLQLVEAGEIELDAPITRYLPDYPAAQGAVTVHQLLSHTGGIPEHTNRPDFVDIMRDPVAPEAFLEVFSGEPLDFEPGSDYRYSNSGYFLLGVIIERVTGQPYAEALRQRLLEPLGLSDTVYQDNTTVLDRMASGYDRVGADVRHTAYIDTGIPYAAGMMVSTVRDLHTWTRALHAARPFGSAETLTRMTTPVMNSYAYGIDNSMMPMGGEMVRAIGHSGGIPGFRSMLIYFPESEETVALVSNTSDEAGALARSVGQILHGGDVPLPMRPLALTLSEIIGTDGVDAALARAREARASGERFDENQLNQVGYALLGEGEVQDAIRVFALNVELFPDAANPYDSLGEAYVAARDPENASANYLRSLELDPSNDNAREMLRRIGVEPPEAEAVALTPEALEPLVGRYALAPTFVIEITREGTQLYGQPTGQPRVALTPLTATRFEVVGVDAQVSFTLEGAGPATTLTLHQNGRNQPGARVE</sequence>
<reference evidence="5 6" key="1">
    <citation type="submission" date="2016-11" db="EMBL/GenBank/DDBJ databases">
        <title>Study of marine rhodopsin-containing bacteria.</title>
        <authorList>
            <person name="Yoshizawa S."/>
            <person name="Kumagai Y."/>
            <person name="Kogure K."/>
        </authorList>
    </citation>
    <scope>NUCLEOTIDE SEQUENCE [LARGE SCALE GENOMIC DNA]</scope>
    <source>
        <strain evidence="5 6">SG-29</strain>
    </source>
</reference>
<dbReference type="InterPro" id="IPR001466">
    <property type="entry name" value="Beta-lactam-related"/>
</dbReference>
<dbReference type="Gene3D" id="1.25.40.10">
    <property type="entry name" value="Tetratricopeptide repeat domain"/>
    <property type="match status" value="1"/>
</dbReference>
<dbReference type="InParanoid" id="A0A259U2M4"/>
<dbReference type="PANTHER" id="PTHR46825:SF9">
    <property type="entry name" value="BETA-LACTAMASE-RELATED DOMAIN-CONTAINING PROTEIN"/>
    <property type="match status" value="1"/>
</dbReference>
<evidence type="ECO:0000313" key="5">
    <source>
        <dbReference type="EMBL" id="OZC04088.1"/>
    </source>
</evidence>
<evidence type="ECO:0000259" key="4">
    <source>
        <dbReference type="Pfam" id="PF11954"/>
    </source>
</evidence>
<feature type="repeat" description="TPR" evidence="1">
    <location>
        <begin position="425"/>
        <end position="458"/>
    </location>
</feature>
<keyword evidence="2" id="KW-0732">Signal</keyword>
<evidence type="ECO:0000256" key="2">
    <source>
        <dbReference type="SAM" id="SignalP"/>
    </source>
</evidence>
<feature type="signal peptide" evidence="2">
    <location>
        <begin position="1"/>
        <end position="19"/>
    </location>
</feature>
<evidence type="ECO:0000259" key="3">
    <source>
        <dbReference type="Pfam" id="PF00144"/>
    </source>
</evidence>
<accession>A0A259U2M4</accession>
<organism evidence="5 6">
    <name type="scientific">Rubricoccus marinus</name>
    <dbReference type="NCBI Taxonomy" id="716817"/>
    <lineage>
        <taxon>Bacteria</taxon>
        <taxon>Pseudomonadati</taxon>
        <taxon>Rhodothermota</taxon>
        <taxon>Rhodothermia</taxon>
        <taxon>Rhodothermales</taxon>
        <taxon>Rubricoccaceae</taxon>
        <taxon>Rubricoccus</taxon>
    </lineage>
</organism>
<dbReference type="Pfam" id="PF00144">
    <property type="entry name" value="Beta-lactamase"/>
    <property type="match status" value="1"/>
</dbReference>
<dbReference type="InterPro" id="IPR021860">
    <property type="entry name" value="Peptidase_S12_Pab87-rel_C"/>
</dbReference>
<dbReference type="PROSITE" id="PS50005">
    <property type="entry name" value="TPR"/>
    <property type="match status" value="1"/>
</dbReference>
<feature type="domain" description="Peptidase S12 Pab87-related C-terminal" evidence="4">
    <location>
        <begin position="476"/>
        <end position="554"/>
    </location>
</feature>
<dbReference type="Pfam" id="PF11954">
    <property type="entry name" value="DUF3471"/>
    <property type="match status" value="1"/>
</dbReference>
<comment type="caution">
    <text evidence="5">The sequence shown here is derived from an EMBL/GenBank/DDBJ whole genome shotgun (WGS) entry which is preliminary data.</text>
</comment>
<dbReference type="InterPro" id="IPR012338">
    <property type="entry name" value="Beta-lactam/transpept-like"/>
</dbReference>
<dbReference type="SUPFAM" id="SSF56601">
    <property type="entry name" value="beta-lactamase/transpeptidase-like"/>
    <property type="match status" value="1"/>
</dbReference>
<dbReference type="InterPro" id="IPR019734">
    <property type="entry name" value="TPR_rpt"/>
</dbReference>